<accession>A0A915I591</accession>
<dbReference type="Proteomes" id="UP000887565">
    <property type="component" value="Unplaced"/>
</dbReference>
<keyword evidence="1" id="KW-1185">Reference proteome</keyword>
<name>A0A915I591_ROMCU</name>
<dbReference type="AlphaFoldDB" id="A0A915I591"/>
<evidence type="ECO:0000313" key="2">
    <source>
        <dbReference type="WBParaSite" id="nRc.2.0.1.t09307-RA"/>
    </source>
</evidence>
<organism evidence="1 2">
    <name type="scientific">Romanomermis culicivorax</name>
    <name type="common">Nematode worm</name>
    <dbReference type="NCBI Taxonomy" id="13658"/>
    <lineage>
        <taxon>Eukaryota</taxon>
        <taxon>Metazoa</taxon>
        <taxon>Ecdysozoa</taxon>
        <taxon>Nematoda</taxon>
        <taxon>Enoplea</taxon>
        <taxon>Dorylaimia</taxon>
        <taxon>Mermithida</taxon>
        <taxon>Mermithoidea</taxon>
        <taxon>Mermithidae</taxon>
        <taxon>Romanomermis</taxon>
    </lineage>
</organism>
<evidence type="ECO:0000313" key="1">
    <source>
        <dbReference type="Proteomes" id="UP000887565"/>
    </source>
</evidence>
<reference evidence="2" key="1">
    <citation type="submission" date="2022-11" db="UniProtKB">
        <authorList>
            <consortium name="WormBaseParasite"/>
        </authorList>
    </citation>
    <scope>IDENTIFICATION</scope>
</reference>
<sequence>MKKIKLNASNPRMINIQAILGSRVVQTKIVDEGACHEDLMAFRSCPISKLAKPNGYPRILGHPDKKMDKPKLKRYSPSSGAFMSEPFTLPWITYFKTNTNDTCIGILFSGDHYGSLYEIPVKIVRSKTSRGNAGQVVKTFTTERLYYKGNGNLGKRIKERGQMRGMETKKEDTETK</sequence>
<dbReference type="WBParaSite" id="nRc.2.0.1.t09307-RA">
    <property type="protein sequence ID" value="nRc.2.0.1.t09307-RA"/>
    <property type="gene ID" value="nRc.2.0.1.g09307"/>
</dbReference>
<proteinExistence type="predicted"/>
<protein>
    <submittedName>
        <fullName evidence="2">Uncharacterized protein</fullName>
    </submittedName>
</protein>